<dbReference type="InterPro" id="IPR032750">
    <property type="entry name" value="TnsD_C"/>
</dbReference>
<dbReference type="AlphaFoldDB" id="A0A1R0X396"/>
<evidence type="ECO:0000259" key="2">
    <source>
        <dbReference type="Pfam" id="PF15978"/>
    </source>
</evidence>
<sequence length="638" mass="74952">MGNIVAFPSTYPDEDFRSIVHRYYLRSPLTFTMSNIELFGEKGARKKANIIPLNLSRITDEFGLTIEFAQRIIENHTYLPFFRSFLTVDKQIKLWEVMYSKNYELSDRFMLQRLTQSLLHNTSHYCPICIYDDFSKYGIVYLHRTHQFSFLKMCHIHGSGLIDVCPICNTSLTDEKGSQMLIEPKCPNGHEILIDNNNGVQDSLENKQLLSDFNTLFQLKSINLEIIYIKLISYLGVKGYIHFRGEHIYKKKLLTDVIKFYDNSYLSTIGLDSIHLLGSRSIMCFLQKDNLKERIILYLLVIRFLAGNLEDFIYIDQNYSLPVPFGNGPWLCINAICPKYNQRAIPNVKRTAHAWITGRFICPYCGMIYTRGGLPHPEDEKQYTIETMGALFMNRAIQLFEEGLIMDKIAAQLLTNRRTLRKYLKPYRNLKRDRSYQDKLEQAAILKMGYHETAASTSLKIEEYRNTVKDAIEVSGPAASRLQIRKYSTRRYDWLMKNDREWIDGILPPKQGNQKFNLDTVDEEMFQIINKAIKQVKAYPSTNQFTKECFLRAIPKTLKIRYYHFRKYLHRTTELMESNVETIDECAIRIFPYILEKFMGSSYRRLTKKRLQHLSHVYKKCSPKALEWAENEALKYYK</sequence>
<comment type="caution">
    <text evidence="3">The sequence shown here is derived from an EMBL/GenBank/DDBJ whole genome shotgun (WGS) entry which is preliminary data.</text>
</comment>
<dbReference type="Pfam" id="PF15978">
    <property type="entry name" value="TnsD"/>
    <property type="match status" value="1"/>
</dbReference>
<evidence type="ECO:0000313" key="4">
    <source>
        <dbReference type="EMBL" id="OME12496.1"/>
    </source>
</evidence>
<dbReference type="Proteomes" id="UP000187465">
    <property type="component" value="Unassembled WGS sequence"/>
</dbReference>
<dbReference type="InterPro" id="IPR009492">
    <property type="entry name" value="TniQ"/>
</dbReference>
<evidence type="ECO:0000259" key="1">
    <source>
        <dbReference type="Pfam" id="PF06527"/>
    </source>
</evidence>
<proteinExistence type="predicted"/>
<dbReference type="RefSeq" id="WP_036681344.1">
    <property type="nucleotide sequence ID" value="NZ_JARLKA010000026.1"/>
</dbReference>
<name>A0A1R0X396_9BACL</name>
<reference evidence="5 6" key="1">
    <citation type="submission" date="2016-10" db="EMBL/GenBank/DDBJ databases">
        <title>Paenibacillus species isolates.</title>
        <authorList>
            <person name="Beno S.M."/>
        </authorList>
    </citation>
    <scope>NUCLEOTIDE SEQUENCE [LARGE SCALE GENOMIC DNA]</scope>
    <source>
        <strain evidence="3 6">FSL H7-0604</strain>
        <strain evidence="4 5">FSL H7-0918</strain>
    </source>
</reference>
<gene>
    <name evidence="3" type="ORF">BJP51_24570</name>
    <name evidence="4" type="ORF">BSK47_27150</name>
</gene>
<evidence type="ECO:0000313" key="5">
    <source>
        <dbReference type="Proteomes" id="UP000187323"/>
    </source>
</evidence>
<dbReference type="EMBL" id="MPTO01000033">
    <property type="protein sequence ID" value="OME12496.1"/>
    <property type="molecule type" value="Genomic_DNA"/>
</dbReference>
<evidence type="ECO:0000313" key="3">
    <source>
        <dbReference type="EMBL" id="OMD27693.1"/>
    </source>
</evidence>
<dbReference type="Pfam" id="PF06527">
    <property type="entry name" value="TniQ"/>
    <property type="match status" value="1"/>
</dbReference>
<feature type="domain" description="Transposon Tn7 transposition protein TnsD C-terminal" evidence="2">
    <location>
        <begin position="235"/>
        <end position="553"/>
    </location>
</feature>
<feature type="domain" description="TniQ" evidence="1">
    <location>
        <begin position="7"/>
        <end position="159"/>
    </location>
</feature>
<dbReference type="Proteomes" id="UP000187323">
    <property type="component" value="Unassembled WGS sequence"/>
</dbReference>
<evidence type="ECO:0000313" key="6">
    <source>
        <dbReference type="Proteomes" id="UP000187465"/>
    </source>
</evidence>
<accession>A0A1R0X396</accession>
<dbReference type="EMBL" id="MKQP01000035">
    <property type="protein sequence ID" value="OMD27693.1"/>
    <property type="molecule type" value="Genomic_DNA"/>
</dbReference>
<organism evidence="3 6">
    <name type="scientific">Paenibacillus odorifer</name>
    <dbReference type="NCBI Taxonomy" id="189426"/>
    <lineage>
        <taxon>Bacteria</taxon>
        <taxon>Bacillati</taxon>
        <taxon>Bacillota</taxon>
        <taxon>Bacilli</taxon>
        <taxon>Bacillales</taxon>
        <taxon>Paenibacillaceae</taxon>
        <taxon>Paenibacillus</taxon>
    </lineage>
</organism>
<protein>
    <submittedName>
        <fullName evidence="3">Uncharacterized protein</fullName>
    </submittedName>
</protein>